<feature type="compositionally biased region" description="Basic residues" evidence="1">
    <location>
        <begin position="1"/>
        <end position="16"/>
    </location>
</feature>
<evidence type="ECO:0000313" key="3">
    <source>
        <dbReference type="Proteomes" id="UP001154266"/>
    </source>
</evidence>
<evidence type="ECO:0000256" key="1">
    <source>
        <dbReference type="SAM" id="MobiDB-lite"/>
    </source>
</evidence>
<sequence length="142" mass="16321">MRRHWSPQASRAHHVRPQFDETELGEGLECRSRQGRSIRAEARSECRGPHGAIFTQKVQDAHSQRRCHWTNRAGEAHSKRLYIEPDANDVGDALRGRHLADDQVRPATRHQPMDLASHQRRHLGLPAESAMYLITGIRARRK</sequence>
<dbReference type="EMBL" id="JAKZMO010000053">
    <property type="protein sequence ID" value="MDG5486949.1"/>
    <property type="molecule type" value="Genomic_DNA"/>
</dbReference>
<reference evidence="2" key="1">
    <citation type="journal article" date="2023" name="Environ. Microbiol.">
        <title>The 2-methylpropene degradation pathway in Mycobacteriaceae family strains.</title>
        <authorList>
            <person name="Helbich S."/>
            <person name="Barrantes I."/>
            <person name="Dos Anjos Borges L.G."/>
            <person name="Pieper D.H."/>
            <person name="Vainshtein Y."/>
            <person name="Sohn K."/>
            <person name="Engesser K.H."/>
        </authorList>
    </citation>
    <scope>NUCLEOTIDE SEQUENCE</scope>
    <source>
        <strain evidence="2">IBE100</strain>
    </source>
</reference>
<dbReference type="Proteomes" id="UP001154266">
    <property type="component" value="Unassembled WGS sequence"/>
</dbReference>
<gene>
    <name evidence="2" type="ORF">MNO81_29515</name>
</gene>
<feature type="region of interest" description="Disordered" evidence="1">
    <location>
        <begin position="1"/>
        <end position="20"/>
    </location>
</feature>
<evidence type="ECO:0000313" key="2">
    <source>
        <dbReference type="EMBL" id="MDG5486949.1"/>
    </source>
</evidence>
<organism evidence="2 3">
    <name type="scientific">Mycolicibacterium gadium</name>
    <name type="common">Mycobacterium gadium</name>
    <dbReference type="NCBI Taxonomy" id="1794"/>
    <lineage>
        <taxon>Bacteria</taxon>
        <taxon>Bacillati</taxon>
        <taxon>Actinomycetota</taxon>
        <taxon>Actinomycetes</taxon>
        <taxon>Mycobacteriales</taxon>
        <taxon>Mycobacteriaceae</taxon>
        <taxon>Mycolicibacterium</taxon>
    </lineage>
</organism>
<keyword evidence="3" id="KW-1185">Reference proteome</keyword>
<dbReference type="RefSeq" id="WP_278223988.1">
    <property type="nucleotide sequence ID" value="NZ_JAKZMO010000053.1"/>
</dbReference>
<name>A0ABT6H058_MYCGU</name>
<protein>
    <recommendedName>
        <fullName evidence="4">Transposase</fullName>
    </recommendedName>
</protein>
<accession>A0ABT6H058</accession>
<comment type="caution">
    <text evidence="2">The sequence shown here is derived from an EMBL/GenBank/DDBJ whole genome shotgun (WGS) entry which is preliminary data.</text>
</comment>
<evidence type="ECO:0008006" key="4">
    <source>
        <dbReference type="Google" id="ProtNLM"/>
    </source>
</evidence>
<proteinExistence type="predicted"/>